<dbReference type="GO" id="GO:0006355">
    <property type="term" value="P:regulation of DNA-templated transcription"/>
    <property type="evidence" value="ECO:0007669"/>
    <property type="project" value="InterPro"/>
</dbReference>
<dbReference type="GO" id="GO:0000155">
    <property type="term" value="F:phosphorelay sensor kinase activity"/>
    <property type="evidence" value="ECO:0007669"/>
    <property type="project" value="InterPro"/>
</dbReference>
<feature type="domain" description="PAS" evidence="7">
    <location>
        <begin position="151"/>
        <end position="222"/>
    </location>
</feature>
<keyword evidence="9" id="KW-1185">Reference proteome</keyword>
<dbReference type="PROSITE" id="PS50109">
    <property type="entry name" value="HIS_KIN"/>
    <property type="match status" value="1"/>
</dbReference>
<dbReference type="Gene3D" id="3.30.450.20">
    <property type="entry name" value="PAS domain"/>
    <property type="match status" value="1"/>
</dbReference>
<protein>
    <recommendedName>
        <fullName evidence="2">histidine kinase</fullName>
        <ecNumber evidence="2">2.7.13.3</ecNumber>
    </recommendedName>
</protein>
<dbReference type="InterPro" id="IPR013767">
    <property type="entry name" value="PAS_fold"/>
</dbReference>
<dbReference type="KEGG" id="dalk:DSCA_54290"/>
<dbReference type="SUPFAM" id="SSF55874">
    <property type="entry name" value="ATPase domain of HSP90 chaperone/DNA topoisomerase II/histidine kinase"/>
    <property type="match status" value="1"/>
</dbReference>
<dbReference type="CDD" id="cd00082">
    <property type="entry name" value="HisKA"/>
    <property type="match status" value="1"/>
</dbReference>
<feature type="domain" description="Response regulatory" evidence="6">
    <location>
        <begin position="7"/>
        <end position="121"/>
    </location>
</feature>
<dbReference type="PROSITE" id="PS50112">
    <property type="entry name" value="PAS"/>
    <property type="match status" value="1"/>
</dbReference>
<dbReference type="Gene3D" id="3.30.565.10">
    <property type="entry name" value="Histidine kinase-like ATPase, C-terminal domain"/>
    <property type="match status" value="1"/>
</dbReference>
<dbReference type="SMART" id="SM00448">
    <property type="entry name" value="REC"/>
    <property type="match status" value="1"/>
</dbReference>
<dbReference type="EMBL" id="AP021874">
    <property type="protein sequence ID" value="BBO71499.1"/>
    <property type="molecule type" value="Genomic_DNA"/>
</dbReference>
<evidence type="ECO:0000256" key="1">
    <source>
        <dbReference type="ARBA" id="ARBA00000085"/>
    </source>
</evidence>
<evidence type="ECO:0000256" key="3">
    <source>
        <dbReference type="ARBA" id="ARBA00022553"/>
    </source>
</evidence>
<dbReference type="InterPro" id="IPR000014">
    <property type="entry name" value="PAS"/>
</dbReference>
<evidence type="ECO:0000256" key="2">
    <source>
        <dbReference type="ARBA" id="ARBA00012438"/>
    </source>
</evidence>
<dbReference type="SMART" id="SM00091">
    <property type="entry name" value="PAS"/>
    <property type="match status" value="1"/>
</dbReference>
<dbReference type="InterPro" id="IPR003661">
    <property type="entry name" value="HisK_dim/P_dom"/>
</dbReference>
<dbReference type="SUPFAM" id="SSF47384">
    <property type="entry name" value="Homodimeric domain of signal transducing histidine kinase"/>
    <property type="match status" value="1"/>
</dbReference>
<feature type="domain" description="Histidine kinase" evidence="5">
    <location>
        <begin position="297"/>
        <end position="515"/>
    </location>
</feature>
<dbReference type="NCBIfam" id="TIGR00229">
    <property type="entry name" value="sensory_box"/>
    <property type="match status" value="1"/>
</dbReference>
<gene>
    <name evidence="8" type="ORF">DSCA_54290</name>
</gene>
<evidence type="ECO:0000313" key="8">
    <source>
        <dbReference type="EMBL" id="BBO71499.1"/>
    </source>
</evidence>
<dbReference type="InterPro" id="IPR035965">
    <property type="entry name" value="PAS-like_dom_sf"/>
</dbReference>
<dbReference type="Pfam" id="PF00072">
    <property type="entry name" value="Response_reg"/>
    <property type="match status" value="1"/>
</dbReference>
<evidence type="ECO:0000256" key="4">
    <source>
        <dbReference type="PROSITE-ProRule" id="PRU00169"/>
    </source>
</evidence>
<comment type="catalytic activity">
    <reaction evidence="1">
        <text>ATP + protein L-histidine = ADP + protein N-phospho-L-histidine.</text>
        <dbReference type="EC" id="2.7.13.3"/>
    </reaction>
</comment>
<dbReference type="PROSITE" id="PS50110">
    <property type="entry name" value="RESPONSE_REGULATORY"/>
    <property type="match status" value="1"/>
</dbReference>
<dbReference type="SUPFAM" id="SSF52172">
    <property type="entry name" value="CheY-like"/>
    <property type="match status" value="1"/>
</dbReference>
<feature type="modified residue" description="4-aspartylphosphate" evidence="4">
    <location>
        <position position="56"/>
    </location>
</feature>
<dbReference type="CDD" id="cd00130">
    <property type="entry name" value="PAS"/>
    <property type="match status" value="1"/>
</dbReference>
<keyword evidence="3 4" id="KW-0597">Phosphoprotein</keyword>
<dbReference type="Proteomes" id="UP000427906">
    <property type="component" value="Chromosome"/>
</dbReference>
<reference evidence="8 9" key="1">
    <citation type="submission" date="2019-11" db="EMBL/GenBank/DDBJ databases">
        <title>Comparative genomics of hydrocarbon-degrading Desulfosarcina strains.</title>
        <authorList>
            <person name="Watanabe M."/>
            <person name="Kojima H."/>
            <person name="Fukui M."/>
        </authorList>
    </citation>
    <scope>NUCLEOTIDE SEQUENCE [LARGE SCALE GENOMIC DNA]</scope>
    <source>
        <strain evidence="8 9">PL12</strain>
    </source>
</reference>
<evidence type="ECO:0000259" key="5">
    <source>
        <dbReference type="PROSITE" id="PS50109"/>
    </source>
</evidence>
<organism evidence="8 9">
    <name type="scientific">Desulfosarcina alkanivorans</name>
    <dbReference type="NCBI Taxonomy" id="571177"/>
    <lineage>
        <taxon>Bacteria</taxon>
        <taxon>Pseudomonadati</taxon>
        <taxon>Thermodesulfobacteriota</taxon>
        <taxon>Desulfobacteria</taxon>
        <taxon>Desulfobacterales</taxon>
        <taxon>Desulfosarcinaceae</taxon>
        <taxon>Desulfosarcina</taxon>
    </lineage>
</organism>
<proteinExistence type="predicted"/>
<evidence type="ECO:0000313" key="9">
    <source>
        <dbReference type="Proteomes" id="UP000427906"/>
    </source>
</evidence>
<dbReference type="RefSeq" id="WP_231716292.1">
    <property type="nucleotide sequence ID" value="NZ_AP021874.1"/>
</dbReference>
<dbReference type="Gene3D" id="3.40.50.2300">
    <property type="match status" value="1"/>
</dbReference>
<dbReference type="InterPro" id="IPR005467">
    <property type="entry name" value="His_kinase_dom"/>
</dbReference>
<dbReference type="InterPro" id="IPR036097">
    <property type="entry name" value="HisK_dim/P_sf"/>
</dbReference>
<dbReference type="SMART" id="SM00388">
    <property type="entry name" value="HisKA"/>
    <property type="match status" value="1"/>
</dbReference>
<accession>A0A5K7YU09</accession>
<dbReference type="InterPro" id="IPR036890">
    <property type="entry name" value="HATPase_C_sf"/>
</dbReference>
<dbReference type="InterPro" id="IPR001789">
    <property type="entry name" value="Sig_transdc_resp-reg_receiver"/>
</dbReference>
<dbReference type="Gene3D" id="1.10.287.130">
    <property type="match status" value="1"/>
</dbReference>
<dbReference type="InterPro" id="IPR004358">
    <property type="entry name" value="Sig_transdc_His_kin-like_C"/>
</dbReference>
<dbReference type="Pfam" id="PF02518">
    <property type="entry name" value="HATPase_c"/>
    <property type="match status" value="1"/>
</dbReference>
<dbReference type="PANTHER" id="PTHR43547">
    <property type="entry name" value="TWO-COMPONENT HISTIDINE KINASE"/>
    <property type="match status" value="1"/>
</dbReference>
<dbReference type="InterPro" id="IPR003594">
    <property type="entry name" value="HATPase_dom"/>
</dbReference>
<dbReference type="Pfam" id="PF00989">
    <property type="entry name" value="PAS"/>
    <property type="match status" value="1"/>
</dbReference>
<dbReference type="InterPro" id="IPR011006">
    <property type="entry name" value="CheY-like_superfamily"/>
</dbReference>
<evidence type="ECO:0000259" key="7">
    <source>
        <dbReference type="PROSITE" id="PS50112"/>
    </source>
</evidence>
<sequence length="525" mass="58045">MTAEQWPVLIIDDEKDIRDVTALTLTDAGYRVETAADGREGLARCEQFAPRIVITDIRMPGMDGIRVLETVKQRFPDTEVIVATAFGEMETAIRALQLDASDFITKPIHAEAMMVAIARARHRYHTRQQLKDYTRQLEHGLSRTTRRLEETVAYQDRLIESSMDGIVGCDDKGRVVTFNRSMEQMLGRDRAGVLHQATLEHFFSEAELRRFRDDLAASGHGGTNRLMLYETCLLDDRHQPVPVQLSATVLMDEGKSAGLVCFVRDLRRIHRLEQEMADQARLLHQDKMMSLGRLAASVAHEINNPLSGILNYIRLMLRNFQKGPLATDTHAQFARYLALVETETDRCSKIVSGLLTFSRRSPVSVGPVSMAEIVDRSIVLARHRLELGDVTLATRIAADLPEVSGDANQLQQCLLNLIFNAVDAMPDGGSLTLAADSDGSPACVVVRVTDNGHGIRDKDMPHIFEPFYTTKQEGHGIGLGLSTTYGIIHRHGGTLTAASQPGGETTFEIRLPVRASGSDPSGEAP</sequence>
<dbReference type="SMART" id="SM00387">
    <property type="entry name" value="HATPase_c"/>
    <property type="match status" value="1"/>
</dbReference>
<evidence type="ECO:0000259" key="6">
    <source>
        <dbReference type="PROSITE" id="PS50110"/>
    </source>
</evidence>
<name>A0A5K7YU09_9BACT</name>
<dbReference type="AlphaFoldDB" id="A0A5K7YU09"/>
<dbReference type="Pfam" id="PF00512">
    <property type="entry name" value="HisKA"/>
    <property type="match status" value="1"/>
</dbReference>
<dbReference type="SUPFAM" id="SSF55785">
    <property type="entry name" value="PYP-like sensor domain (PAS domain)"/>
    <property type="match status" value="1"/>
</dbReference>
<dbReference type="EC" id="2.7.13.3" evidence="2"/>
<dbReference type="PRINTS" id="PR00344">
    <property type="entry name" value="BCTRLSENSOR"/>
</dbReference>
<dbReference type="PANTHER" id="PTHR43547:SF2">
    <property type="entry name" value="HYBRID SIGNAL TRANSDUCTION HISTIDINE KINASE C"/>
    <property type="match status" value="1"/>
</dbReference>